<dbReference type="Proteomes" id="UP000306575">
    <property type="component" value="Unassembled WGS sequence"/>
</dbReference>
<sequence>MFSPYTRSINIFCRMALIIGMLLLSSALRAEVFKFRATQSFAFERGADVANEDALAFAATSLENRMNATTTLSWRKRLDNGNTLAFSQTFEALAYPKYDNLNRLTSHTQAAYRFKLGARSRWSVQLKTKYSMAKALEQTIYQRLRAGATFRFRANKVNTLRFRARLGYRDQNDLRFRGFDQREALIEIGHDRRLAKPGARISTTIYAENRRADARKFSYDEYGLRFRAKYPIHRDLAVHGGVSLYRRNYHGPFSTAIPIFRKETRIKAAVEVAKVYSDRITGFARIGWDANQSSISLRDYQGLTFGIGLTIRLK</sequence>
<comment type="caution">
    <text evidence="1">The sequence shown here is derived from an EMBL/GenBank/DDBJ whole genome shotgun (WGS) entry which is preliminary data.</text>
</comment>
<name>A0A4U7N4U3_9RHOB</name>
<organism evidence="1 2">
    <name type="scientific">Shimia litoralis</name>
    <dbReference type="NCBI Taxonomy" id="420403"/>
    <lineage>
        <taxon>Bacteria</taxon>
        <taxon>Pseudomonadati</taxon>
        <taxon>Pseudomonadota</taxon>
        <taxon>Alphaproteobacteria</taxon>
        <taxon>Rhodobacterales</taxon>
        <taxon>Roseobacteraceae</taxon>
    </lineage>
</organism>
<evidence type="ECO:0008006" key="3">
    <source>
        <dbReference type="Google" id="ProtNLM"/>
    </source>
</evidence>
<protein>
    <recommendedName>
        <fullName evidence="3">DUF2860 domain-containing protein</fullName>
    </recommendedName>
</protein>
<evidence type="ECO:0000313" key="1">
    <source>
        <dbReference type="EMBL" id="TKZ20573.1"/>
    </source>
</evidence>
<proteinExistence type="predicted"/>
<gene>
    <name evidence="1" type="ORF">FAP39_10860</name>
</gene>
<accession>A0A4U7N4U3</accession>
<dbReference type="RefSeq" id="WP_138016417.1">
    <property type="nucleotide sequence ID" value="NZ_SULI01000011.1"/>
</dbReference>
<keyword evidence="2" id="KW-1185">Reference proteome</keyword>
<dbReference type="EMBL" id="SULI01000011">
    <property type="protein sequence ID" value="TKZ20573.1"/>
    <property type="molecule type" value="Genomic_DNA"/>
</dbReference>
<evidence type="ECO:0000313" key="2">
    <source>
        <dbReference type="Proteomes" id="UP000306575"/>
    </source>
</evidence>
<reference evidence="1 2" key="1">
    <citation type="submission" date="2019-04" db="EMBL/GenBank/DDBJ databases">
        <title>Genome sequence of Pelagicola litoralis CL-ES2.</title>
        <authorList>
            <person name="Cao J."/>
        </authorList>
    </citation>
    <scope>NUCLEOTIDE SEQUENCE [LARGE SCALE GENOMIC DNA]</scope>
    <source>
        <strain evidence="1 2">CL-ES2</strain>
    </source>
</reference>
<dbReference type="OrthoDB" id="7853481at2"/>
<dbReference type="AlphaFoldDB" id="A0A4U7N4U3"/>